<dbReference type="PANTHER" id="PTHR30086">
    <property type="entry name" value="ARGININE EXPORTER PROTEIN ARGO"/>
    <property type="match status" value="1"/>
</dbReference>
<evidence type="ECO:0000256" key="6">
    <source>
        <dbReference type="SAM" id="Phobius"/>
    </source>
</evidence>
<feature type="transmembrane region" description="Helical" evidence="6">
    <location>
        <begin position="75"/>
        <end position="93"/>
    </location>
</feature>
<dbReference type="InterPro" id="IPR001123">
    <property type="entry name" value="LeuE-type"/>
</dbReference>
<feature type="transmembrane region" description="Helical" evidence="6">
    <location>
        <begin position="114"/>
        <end position="133"/>
    </location>
</feature>
<proteinExistence type="predicted"/>
<feature type="transmembrane region" description="Helical" evidence="6">
    <location>
        <begin position="46"/>
        <end position="69"/>
    </location>
</feature>
<sequence length="206" mass="22141">MRGWLRFHNVEVYLSGIVTGLAIIMAIGAQNAYILRQGIRREHIGAIIAVCLVSDVLLISAGTAGFGVLVERLPWLVDVMKWGGIGYLVWFAITSFRSAAKQESVNLSGDGKTLRTAVVTTLSLTFLNPQAYLDTIVLLGAVANQHGAERWDFAGGAMTASVIWFLGFGLGARALARPLNRASVWRSIDIGVGVIMLAIAGKLLFV</sequence>
<dbReference type="Proteomes" id="UP000316196">
    <property type="component" value="Unassembled WGS sequence"/>
</dbReference>
<keyword evidence="5 6" id="KW-0472">Membrane</keyword>
<protein>
    <submittedName>
        <fullName evidence="7">L-lysine exporter family protein LysE/ArgO</fullName>
    </submittedName>
</protein>
<gene>
    <name evidence="7" type="ORF">FB460_1326</name>
</gene>
<dbReference type="AlphaFoldDB" id="A0A542ZT42"/>
<keyword evidence="3 6" id="KW-0812">Transmembrane</keyword>
<evidence type="ECO:0000256" key="3">
    <source>
        <dbReference type="ARBA" id="ARBA00022692"/>
    </source>
</evidence>
<dbReference type="GO" id="GO:0005886">
    <property type="term" value="C:plasma membrane"/>
    <property type="evidence" value="ECO:0007669"/>
    <property type="project" value="UniProtKB-SubCell"/>
</dbReference>
<dbReference type="EMBL" id="VFOR01000001">
    <property type="protein sequence ID" value="TQL63511.1"/>
    <property type="molecule type" value="Genomic_DNA"/>
</dbReference>
<comment type="subcellular location">
    <subcellularLocation>
        <location evidence="1">Cell membrane</location>
        <topology evidence="1">Multi-pass membrane protein</topology>
    </subcellularLocation>
</comment>
<dbReference type="GO" id="GO:0015171">
    <property type="term" value="F:amino acid transmembrane transporter activity"/>
    <property type="evidence" value="ECO:0007669"/>
    <property type="project" value="TreeGrafter"/>
</dbReference>
<dbReference type="Pfam" id="PF01810">
    <property type="entry name" value="LysE"/>
    <property type="match status" value="1"/>
</dbReference>
<dbReference type="PANTHER" id="PTHR30086:SF20">
    <property type="entry name" value="ARGININE EXPORTER PROTEIN ARGO-RELATED"/>
    <property type="match status" value="1"/>
</dbReference>
<evidence type="ECO:0000256" key="4">
    <source>
        <dbReference type="ARBA" id="ARBA00022989"/>
    </source>
</evidence>
<evidence type="ECO:0000256" key="5">
    <source>
        <dbReference type="ARBA" id="ARBA00023136"/>
    </source>
</evidence>
<evidence type="ECO:0000256" key="2">
    <source>
        <dbReference type="ARBA" id="ARBA00022475"/>
    </source>
</evidence>
<reference evidence="7 8" key="1">
    <citation type="submission" date="2019-06" db="EMBL/GenBank/DDBJ databases">
        <title>Sequencing the genomes of 1000 actinobacteria strains.</title>
        <authorList>
            <person name="Klenk H.-P."/>
        </authorList>
    </citation>
    <scope>NUCLEOTIDE SEQUENCE [LARGE SCALE GENOMIC DNA]</scope>
    <source>
        <strain evidence="7 8">DSM 8251</strain>
    </source>
</reference>
<evidence type="ECO:0000256" key="1">
    <source>
        <dbReference type="ARBA" id="ARBA00004651"/>
    </source>
</evidence>
<keyword evidence="8" id="KW-1185">Reference proteome</keyword>
<organism evidence="7 8">
    <name type="scientific">Propioniferax innocua</name>
    <dbReference type="NCBI Taxonomy" id="1753"/>
    <lineage>
        <taxon>Bacteria</taxon>
        <taxon>Bacillati</taxon>
        <taxon>Actinomycetota</taxon>
        <taxon>Actinomycetes</taxon>
        <taxon>Propionibacteriales</taxon>
        <taxon>Propionibacteriaceae</taxon>
        <taxon>Propioniferax</taxon>
    </lineage>
</organism>
<keyword evidence="2" id="KW-1003">Cell membrane</keyword>
<name>A0A542ZT42_9ACTN</name>
<feature type="transmembrane region" description="Helical" evidence="6">
    <location>
        <begin position="188"/>
        <end position="205"/>
    </location>
</feature>
<feature type="transmembrane region" description="Helical" evidence="6">
    <location>
        <begin position="12"/>
        <end position="34"/>
    </location>
</feature>
<comment type="caution">
    <text evidence="7">The sequence shown here is derived from an EMBL/GenBank/DDBJ whole genome shotgun (WGS) entry which is preliminary data.</text>
</comment>
<accession>A0A542ZT42</accession>
<evidence type="ECO:0000313" key="7">
    <source>
        <dbReference type="EMBL" id="TQL63511.1"/>
    </source>
</evidence>
<feature type="transmembrane region" description="Helical" evidence="6">
    <location>
        <begin position="153"/>
        <end position="176"/>
    </location>
</feature>
<keyword evidence="4 6" id="KW-1133">Transmembrane helix</keyword>
<evidence type="ECO:0000313" key="8">
    <source>
        <dbReference type="Proteomes" id="UP000316196"/>
    </source>
</evidence>